<evidence type="ECO:0000313" key="3">
    <source>
        <dbReference type="Proteomes" id="UP001595909"/>
    </source>
</evidence>
<feature type="transmembrane region" description="Helical" evidence="1">
    <location>
        <begin position="199"/>
        <end position="218"/>
    </location>
</feature>
<organism evidence="2 3">
    <name type="scientific">Actinomycetospora chibensis</name>
    <dbReference type="NCBI Taxonomy" id="663606"/>
    <lineage>
        <taxon>Bacteria</taxon>
        <taxon>Bacillati</taxon>
        <taxon>Actinomycetota</taxon>
        <taxon>Actinomycetes</taxon>
        <taxon>Pseudonocardiales</taxon>
        <taxon>Pseudonocardiaceae</taxon>
        <taxon>Actinomycetospora</taxon>
    </lineage>
</organism>
<evidence type="ECO:0000256" key="1">
    <source>
        <dbReference type="SAM" id="Phobius"/>
    </source>
</evidence>
<dbReference type="RefSeq" id="WP_274187080.1">
    <property type="nucleotide sequence ID" value="NZ_BAABHN010000049.1"/>
</dbReference>
<feature type="transmembrane region" description="Helical" evidence="1">
    <location>
        <begin position="35"/>
        <end position="60"/>
    </location>
</feature>
<keyword evidence="3" id="KW-1185">Reference proteome</keyword>
<keyword evidence="1" id="KW-1133">Transmembrane helix</keyword>
<dbReference type="InterPro" id="IPR021315">
    <property type="entry name" value="Gap/Sap"/>
</dbReference>
<keyword evidence="1" id="KW-0812">Transmembrane</keyword>
<dbReference type="Proteomes" id="UP001595909">
    <property type="component" value="Unassembled WGS sequence"/>
</dbReference>
<gene>
    <name evidence="2" type="ORF">ACFPEL_23410</name>
</gene>
<keyword evidence="1" id="KW-0472">Membrane</keyword>
<sequence>MSVDVIVLGLASVVRPTSVAAVYAFLAARSPTPLLLAYILAGLALSLSVGVAAVTIVHVSPPPPTVTSTGRSVAYLVLGAGSVGMALYYAFRDPPDRPARERPARPPGALRRRLAQPTVTNAAVAGLATHLPGVFYLGALAAIVADRPGLVSGLLQVGAYNLLWYAVPLAALASWTWHPETTRDSAARLTSWVQAHKKHLIVTVFVLVGAYLVVVGVVDLATG</sequence>
<feature type="transmembrane region" description="Helical" evidence="1">
    <location>
        <begin position="72"/>
        <end position="91"/>
    </location>
</feature>
<feature type="transmembrane region" description="Helical" evidence="1">
    <location>
        <begin position="6"/>
        <end position="28"/>
    </location>
</feature>
<comment type="caution">
    <text evidence="2">The sequence shown here is derived from an EMBL/GenBank/DDBJ whole genome shotgun (WGS) entry which is preliminary data.</text>
</comment>
<feature type="transmembrane region" description="Helical" evidence="1">
    <location>
        <begin position="157"/>
        <end position="178"/>
    </location>
</feature>
<dbReference type="EMBL" id="JBHSIM010000049">
    <property type="protein sequence ID" value="MFC4835378.1"/>
    <property type="molecule type" value="Genomic_DNA"/>
</dbReference>
<name>A0ABV9RQ19_9PSEU</name>
<feature type="transmembrane region" description="Helical" evidence="1">
    <location>
        <begin position="122"/>
        <end position="145"/>
    </location>
</feature>
<protein>
    <submittedName>
        <fullName evidence="2">GAP family protein</fullName>
    </submittedName>
</protein>
<proteinExistence type="predicted"/>
<accession>A0ABV9RQ19</accession>
<evidence type="ECO:0000313" key="2">
    <source>
        <dbReference type="EMBL" id="MFC4835378.1"/>
    </source>
</evidence>
<dbReference type="Pfam" id="PF11139">
    <property type="entry name" value="SfLAP"/>
    <property type="match status" value="1"/>
</dbReference>
<reference evidence="3" key="1">
    <citation type="journal article" date="2019" name="Int. J. Syst. Evol. Microbiol.">
        <title>The Global Catalogue of Microorganisms (GCM) 10K type strain sequencing project: providing services to taxonomists for standard genome sequencing and annotation.</title>
        <authorList>
            <consortium name="The Broad Institute Genomics Platform"/>
            <consortium name="The Broad Institute Genome Sequencing Center for Infectious Disease"/>
            <person name="Wu L."/>
            <person name="Ma J."/>
        </authorList>
    </citation>
    <scope>NUCLEOTIDE SEQUENCE [LARGE SCALE GENOMIC DNA]</scope>
    <source>
        <strain evidence="3">CCUG 50347</strain>
    </source>
</reference>